<feature type="compositionally biased region" description="Basic and acidic residues" evidence="1">
    <location>
        <begin position="337"/>
        <end position="349"/>
    </location>
</feature>
<feature type="region of interest" description="Disordered" evidence="1">
    <location>
        <begin position="299"/>
        <end position="318"/>
    </location>
</feature>
<evidence type="ECO:0000256" key="1">
    <source>
        <dbReference type="SAM" id="MobiDB-lite"/>
    </source>
</evidence>
<proteinExistence type="predicted"/>
<protein>
    <submittedName>
        <fullName evidence="2">Uncharacterized protein</fullName>
    </submittedName>
</protein>
<feature type="region of interest" description="Disordered" evidence="1">
    <location>
        <begin position="107"/>
        <end position="192"/>
    </location>
</feature>
<feature type="region of interest" description="Disordered" evidence="1">
    <location>
        <begin position="337"/>
        <end position="358"/>
    </location>
</feature>
<feature type="compositionally biased region" description="Polar residues" evidence="1">
    <location>
        <begin position="1"/>
        <end position="17"/>
    </location>
</feature>
<dbReference type="EMBL" id="BRYA01000182">
    <property type="protein sequence ID" value="GMI42830.1"/>
    <property type="molecule type" value="Genomic_DNA"/>
</dbReference>
<accession>A0A9W7LB25</accession>
<feature type="compositionally biased region" description="Basic and acidic residues" evidence="1">
    <location>
        <begin position="128"/>
        <end position="192"/>
    </location>
</feature>
<feature type="compositionally biased region" description="Basic and acidic residues" evidence="1">
    <location>
        <begin position="225"/>
        <end position="280"/>
    </location>
</feature>
<dbReference type="OrthoDB" id="10405739at2759"/>
<organism evidence="2 3">
    <name type="scientific">Triparma columacea</name>
    <dbReference type="NCBI Taxonomy" id="722753"/>
    <lineage>
        <taxon>Eukaryota</taxon>
        <taxon>Sar</taxon>
        <taxon>Stramenopiles</taxon>
        <taxon>Ochrophyta</taxon>
        <taxon>Bolidophyceae</taxon>
        <taxon>Parmales</taxon>
        <taxon>Triparmaceae</taxon>
        <taxon>Triparma</taxon>
    </lineage>
</organism>
<dbReference type="Proteomes" id="UP001165065">
    <property type="component" value="Unassembled WGS sequence"/>
</dbReference>
<feature type="region of interest" description="Disordered" evidence="1">
    <location>
        <begin position="210"/>
        <end position="280"/>
    </location>
</feature>
<gene>
    <name evidence="2" type="ORF">TrCOL_g4916</name>
</gene>
<evidence type="ECO:0000313" key="2">
    <source>
        <dbReference type="EMBL" id="GMI42830.1"/>
    </source>
</evidence>
<sequence>MSSLASYDPSVYSSSNDGDGVRDWNFADFEERAVAYLVVKGGQKRLGAKGSSKARSDKILQEILRSEGVYNPQSCANRPRRDREAWEVCADFNRMVMLAGRDAVRSGVEGPDGPWHKSNKQFGDGQGEENRKPFNKYEPEINGDHLLAETKGFKHRRTFEQWKAKKDSEMKEKGGGQREKRRREREEKLKREEDCKRVFNAWLEKKEKMAAIERRKRKEEEEKEEKEKEGGKEEEERADIMKRRPWREKVDHDSRALKARREEEELRRRTEEEKNEIREGRKKMAEGVFLEWLTEKGRVEREKKKESKERKAKETERKALDRKLKWKKGVVGGCHYHGEAMNKLREKERGGKKKGGWR</sequence>
<feature type="region of interest" description="Disordered" evidence="1">
    <location>
        <begin position="1"/>
        <end position="20"/>
    </location>
</feature>
<keyword evidence="3" id="KW-1185">Reference proteome</keyword>
<reference evidence="3" key="1">
    <citation type="journal article" date="2023" name="Commun. Biol.">
        <title>Genome analysis of Parmales, the sister group of diatoms, reveals the evolutionary specialization of diatoms from phago-mixotrophs to photoautotrophs.</title>
        <authorList>
            <person name="Ban H."/>
            <person name="Sato S."/>
            <person name="Yoshikawa S."/>
            <person name="Yamada K."/>
            <person name="Nakamura Y."/>
            <person name="Ichinomiya M."/>
            <person name="Sato N."/>
            <person name="Blanc-Mathieu R."/>
            <person name="Endo H."/>
            <person name="Kuwata A."/>
            <person name="Ogata H."/>
        </authorList>
    </citation>
    <scope>NUCLEOTIDE SEQUENCE [LARGE SCALE GENOMIC DNA]</scope>
</reference>
<comment type="caution">
    <text evidence="2">The sequence shown here is derived from an EMBL/GenBank/DDBJ whole genome shotgun (WGS) entry which is preliminary data.</text>
</comment>
<evidence type="ECO:0000313" key="3">
    <source>
        <dbReference type="Proteomes" id="UP001165065"/>
    </source>
</evidence>
<name>A0A9W7LB25_9STRA</name>
<dbReference type="AlphaFoldDB" id="A0A9W7LB25"/>